<evidence type="ECO:0000313" key="10">
    <source>
        <dbReference type="EMBL" id="MFC5950289.1"/>
    </source>
</evidence>
<gene>
    <name evidence="10" type="ORF">ACFQH9_18650</name>
</gene>
<evidence type="ECO:0000259" key="9">
    <source>
        <dbReference type="Pfam" id="PF08240"/>
    </source>
</evidence>
<evidence type="ECO:0000256" key="5">
    <source>
        <dbReference type="ARBA" id="ARBA00023002"/>
    </source>
</evidence>
<keyword evidence="4" id="KW-0862">Zinc</keyword>
<keyword evidence="3" id="KW-0479">Metal-binding</keyword>
<reference evidence="11" key="1">
    <citation type="journal article" date="2019" name="Int. J. Syst. Evol. Microbiol.">
        <title>The Global Catalogue of Microorganisms (GCM) 10K type strain sequencing project: providing services to taxonomists for standard genome sequencing and annotation.</title>
        <authorList>
            <consortium name="The Broad Institute Genomics Platform"/>
            <consortium name="The Broad Institute Genome Sequencing Center for Infectious Disease"/>
            <person name="Wu L."/>
            <person name="Ma J."/>
        </authorList>
    </citation>
    <scope>NUCLEOTIDE SEQUENCE [LARGE SCALE GENOMIC DNA]</scope>
    <source>
        <strain evidence="11">CGMCC 4.7397</strain>
    </source>
</reference>
<feature type="compositionally biased region" description="Basic residues" evidence="8">
    <location>
        <begin position="148"/>
        <end position="162"/>
    </location>
</feature>
<accession>A0ABW1IC32</accession>
<feature type="domain" description="Alcohol dehydrogenase-like N-terminal" evidence="9">
    <location>
        <begin position="19"/>
        <end position="94"/>
    </location>
</feature>
<dbReference type="EMBL" id="JBHSQK010000045">
    <property type="protein sequence ID" value="MFC5950289.1"/>
    <property type="molecule type" value="Genomic_DNA"/>
</dbReference>
<evidence type="ECO:0000313" key="11">
    <source>
        <dbReference type="Proteomes" id="UP001596119"/>
    </source>
</evidence>
<comment type="catalytic activity">
    <reaction evidence="7">
        <text>a primary alcohol + NAD(+) = an aldehyde + NADH + H(+)</text>
        <dbReference type="Rhea" id="RHEA:10736"/>
        <dbReference type="ChEBI" id="CHEBI:15378"/>
        <dbReference type="ChEBI" id="CHEBI:15734"/>
        <dbReference type="ChEBI" id="CHEBI:17478"/>
        <dbReference type="ChEBI" id="CHEBI:57540"/>
        <dbReference type="ChEBI" id="CHEBI:57945"/>
        <dbReference type="EC" id="1.1.1.1"/>
    </reaction>
</comment>
<protein>
    <recommendedName>
        <fullName evidence="2">alcohol dehydrogenase</fullName>
        <ecNumber evidence="2">1.1.1.1</ecNumber>
    </recommendedName>
</protein>
<dbReference type="Gene3D" id="3.90.180.10">
    <property type="entry name" value="Medium-chain alcohol dehydrogenases, catalytic domain"/>
    <property type="match status" value="1"/>
</dbReference>
<dbReference type="InterPro" id="IPR013154">
    <property type="entry name" value="ADH-like_N"/>
</dbReference>
<comment type="catalytic activity">
    <reaction evidence="6">
        <text>a secondary alcohol + NAD(+) = a ketone + NADH + H(+)</text>
        <dbReference type="Rhea" id="RHEA:10740"/>
        <dbReference type="ChEBI" id="CHEBI:15378"/>
        <dbReference type="ChEBI" id="CHEBI:17087"/>
        <dbReference type="ChEBI" id="CHEBI:35681"/>
        <dbReference type="ChEBI" id="CHEBI:57540"/>
        <dbReference type="ChEBI" id="CHEBI:57945"/>
        <dbReference type="EC" id="1.1.1.1"/>
    </reaction>
</comment>
<evidence type="ECO:0000256" key="3">
    <source>
        <dbReference type="ARBA" id="ARBA00022723"/>
    </source>
</evidence>
<dbReference type="SUPFAM" id="SSF50129">
    <property type="entry name" value="GroES-like"/>
    <property type="match status" value="1"/>
</dbReference>
<dbReference type="RefSeq" id="WP_379567425.1">
    <property type="nucleotide sequence ID" value="NZ_JBHSQK010000045.1"/>
</dbReference>
<evidence type="ECO:0000256" key="7">
    <source>
        <dbReference type="ARBA" id="ARBA00049243"/>
    </source>
</evidence>
<evidence type="ECO:0000256" key="2">
    <source>
        <dbReference type="ARBA" id="ARBA00013190"/>
    </source>
</evidence>
<keyword evidence="5" id="KW-0560">Oxidoreductase</keyword>
<keyword evidence="11" id="KW-1185">Reference proteome</keyword>
<evidence type="ECO:0000256" key="1">
    <source>
        <dbReference type="ARBA" id="ARBA00001947"/>
    </source>
</evidence>
<dbReference type="InterPro" id="IPR011032">
    <property type="entry name" value="GroES-like_sf"/>
</dbReference>
<dbReference type="EC" id="1.1.1.1" evidence="2"/>
<dbReference type="PANTHER" id="PTHR42940:SF8">
    <property type="entry name" value="VACUOLAR PROTEIN SORTING-ASSOCIATED PROTEIN 11"/>
    <property type="match status" value="1"/>
</dbReference>
<organism evidence="10 11">
    <name type="scientific">Pseudonocardia lutea</name>
    <dbReference type="NCBI Taxonomy" id="2172015"/>
    <lineage>
        <taxon>Bacteria</taxon>
        <taxon>Bacillati</taxon>
        <taxon>Actinomycetota</taxon>
        <taxon>Actinomycetes</taxon>
        <taxon>Pseudonocardiales</taxon>
        <taxon>Pseudonocardiaceae</taxon>
        <taxon>Pseudonocardia</taxon>
    </lineage>
</organism>
<dbReference type="Proteomes" id="UP001596119">
    <property type="component" value="Unassembled WGS sequence"/>
</dbReference>
<comment type="caution">
    <text evidence="10">The sequence shown here is derived from an EMBL/GenBank/DDBJ whole genome shotgun (WGS) entry which is preliminary data.</text>
</comment>
<evidence type="ECO:0000256" key="8">
    <source>
        <dbReference type="SAM" id="MobiDB-lite"/>
    </source>
</evidence>
<sequence length="162" mass="17425">MHSVPLEGTVEESCRLPDLGFGGPGEVAALDAGASGIAVGDRVVVDPMRTCEECEDCRLGRDSACARLRFVGEHFDGTFAEYIAVPVHGLVPAPAELDDRQLAAALAVGHDRHRRSQLEAMREATTVSSVGGRPPGRWRASTPSSPTRRGRRRPTRRARRSG</sequence>
<name>A0ABW1IC32_9PSEU</name>
<dbReference type="Pfam" id="PF08240">
    <property type="entry name" value="ADH_N"/>
    <property type="match status" value="1"/>
</dbReference>
<evidence type="ECO:0000256" key="4">
    <source>
        <dbReference type="ARBA" id="ARBA00022833"/>
    </source>
</evidence>
<evidence type="ECO:0000256" key="6">
    <source>
        <dbReference type="ARBA" id="ARBA00049164"/>
    </source>
</evidence>
<comment type="cofactor">
    <cofactor evidence="1">
        <name>Zn(2+)</name>
        <dbReference type="ChEBI" id="CHEBI:29105"/>
    </cofactor>
</comment>
<feature type="region of interest" description="Disordered" evidence="8">
    <location>
        <begin position="114"/>
        <end position="162"/>
    </location>
</feature>
<proteinExistence type="predicted"/>
<dbReference type="PANTHER" id="PTHR42940">
    <property type="entry name" value="ALCOHOL DEHYDROGENASE 1-RELATED"/>
    <property type="match status" value="1"/>
</dbReference>